<comment type="catalytic activity">
    <reaction evidence="5 6">
        <text>NAD(+) + ATP = ADP + NADP(+) + H(+)</text>
        <dbReference type="Rhea" id="RHEA:18629"/>
        <dbReference type="ChEBI" id="CHEBI:15378"/>
        <dbReference type="ChEBI" id="CHEBI:30616"/>
        <dbReference type="ChEBI" id="CHEBI:57540"/>
        <dbReference type="ChEBI" id="CHEBI:58349"/>
        <dbReference type="ChEBI" id="CHEBI:456216"/>
        <dbReference type="EC" id="2.7.1.23"/>
    </reaction>
</comment>
<dbReference type="GO" id="GO:0006741">
    <property type="term" value="P:NADP+ biosynthetic process"/>
    <property type="evidence" value="ECO:0007669"/>
    <property type="project" value="UniProtKB-UniRule"/>
</dbReference>
<comment type="subcellular location">
    <subcellularLocation>
        <location evidence="6">Cytoplasm</location>
    </subcellularLocation>
</comment>
<keyword evidence="4 6" id="KW-0520">NAD</keyword>
<dbReference type="AlphaFoldDB" id="A0A3E2B6Z8"/>
<comment type="caution">
    <text evidence="6">Lacks conserved residue(s) required for the propagation of feature annotation.</text>
</comment>
<feature type="binding site" evidence="6">
    <location>
        <begin position="187"/>
        <end position="192"/>
    </location>
    <ligand>
        <name>NAD(+)</name>
        <dbReference type="ChEBI" id="CHEBI:57540"/>
    </ligand>
</feature>
<evidence type="ECO:0000256" key="2">
    <source>
        <dbReference type="ARBA" id="ARBA00022777"/>
    </source>
</evidence>
<comment type="cofactor">
    <cofactor evidence="6">
        <name>a divalent metal cation</name>
        <dbReference type="ChEBI" id="CHEBI:60240"/>
    </cofactor>
</comment>
<keyword evidence="1 6" id="KW-0808">Transferase</keyword>
<dbReference type="PANTHER" id="PTHR20275:SF0">
    <property type="entry name" value="NAD KINASE"/>
    <property type="match status" value="1"/>
</dbReference>
<dbReference type="Gene3D" id="2.60.200.30">
    <property type="entry name" value="Probable inorganic polyphosphate/atp-NAD kinase, domain 2"/>
    <property type="match status" value="1"/>
</dbReference>
<dbReference type="Gene3D" id="3.40.50.10330">
    <property type="entry name" value="Probable inorganic polyphosphate/atp-NAD kinase, domain 1"/>
    <property type="match status" value="1"/>
</dbReference>
<dbReference type="HAMAP" id="MF_00361">
    <property type="entry name" value="NAD_kinase"/>
    <property type="match status" value="1"/>
</dbReference>
<evidence type="ECO:0000313" key="8">
    <source>
        <dbReference type="Proteomes" id="UP000260649"/>
    </source>
</evidence>
<keyword evidence="8" id="KW-1185">Reference proteome</keyword>
<keyword evidence="2 6" id="KW-0418">Kinase</keyword>
<evidence type="ECO:0000256" key="4">
    <source>
        <dbReference type="ARBA" id="ARBA00023027"/>
    </source>
</evidence>
<dbReference type="Pfam" id="PF01513">
    <property type="entry name" value="NAD_kinase"/>
    <property type="match status" value="1"/>
</dbReference>
<feature type="binding site" evidence="6">
    <location>
        <position position="157"/>
    </location>
    <ligand>
        <name>NAD(+)</name>
        <dbReference type="ChEBI" id="CHEBI:57540"/>
    </ligand>
</feature>
<sequence>MKIILCPNPFRDKGLKAARSTERLLSAAGVHTEYCFPFPVEKSNIGEIDPAIKIKEMKTELPDADFLVCFGGDGTILHAAKDASSFGVPIVGVNMGSVGFMAELEQGELLQLTRLISGEYSLENRMLLDVRVIREGRVIFRSTALNDAVITKGAVARVIDLQVYGDKILISNVFGDGVILATPTGSTAYSLSAGGPIVEPTAENIIMTPISAHTLQAKAMVLDKNRLIDIVVPKQSRKTAYLSVDGGKAFKLFSGDTVEVSRSRRCLCLVKLSDKSFYEMINHKLERRSRA</sequence>
<keyword evidence="6" id="KW-0067">ATP-binding</keyword>
<name>A0A3E2B6Z8_9FIRM</name>
<dbReference type="Pfam" id="PF20143">
    <property type="entry name" value="NAD_kinase_C"/>
    <property type="match status" value="1"/>
</dbReference>
<keyword evidence="6" id="KW-0547">Nucleotide-binding</keyword>
<feature type="binding site" evidence="6">
    <location>
        <begin position="73"/>
        <end position="74"/>
    </location>
    <ligand>
        <name>NAD(+)</name>
        <dbReference type="ChEBI" id="CHEBI:57540"/>
    </ligand>
</feature>
<feature type="binding site" evidence="6">
    <location>
        <begin position="146"/>
        <end position="147"/>
    </location>
    <ligand>
        <name>NAD(+)</name>
        <dbReference type="ChEBI" id="CHEBI:57540"/>
    </ligand>
</feature>
<dbReference type="GO" id="GO:0046872">
    <property type="term" value="F:metal ion binding"/>
    <property type="evidence" value="ECO:0007669"/>
    <property type="project" value="UniProtKB-UniRule"/>
</dbReference>
<dbReference type="InterPro" id="IPR002504">
    <property type="entry name" value="NADK"/>
</dbReference>
<dbReference type="SUPFAM" id="SSF111331">
    <property type="entry name" value="NAD kinase/diacylglycerol kinase-like"/>
    <property type="match status" value="1"/>
</dbReference>
<feature type="active site" description="Proton acceptor" evidence="6">
    <location>
        <position position="73"/>
    </location>
</feature>
<feature type="binding site" evidence="6">
    <location>
        <position position="78"/>
    </location>
    <ligand>
        <name>NAD(+)</name>
        <dbReference type="ChEBI" id="CHEBI:57540"/>
    </ligand>
</feature>
<dbReference type="GO" id="GO:0005524">
    <property type="term" value="F:ATP binding"/>
    <property type="evidence" value="ECO:0007669"/>
    <property type="project" value="UniProtKB-KW"/>
</dbReference>
<keyword evidence="3 6" id="KW-0521">NADP</keyword>
<dbReference type="RefSeq" id="WP_021919647.1">
    <property type="nucleotide sequence ID" value="NZ_CAKXKJ010000002.1"/>
</dbReference>
<dbReference type="InterPro" id="IPR016064">
    <property type="entry name" value="NAD/diacylglycerol_kinase_sf"/>
</dbReference>
<reference evidence="7 8" key="1">
    <citation type="submission" date="2018-07" db="EMBL/GenBank/DDBJ databases">
        <title>GABA Modulating Bacteria of the Human Gut Microbiota.</title>
        <authorList>
            <person name="Strandwitz P."/>
            <person name="Kim K.H."/>
            <person name="Terekhova D."/>
            <person name="Liu J.K."/>
            <person name="Sharma A."/>
            <person name="Levering J."/>
            <person name="Mcdonald D."/>
            <person name="Dietrich D."/>
            <person name="Ramadhar T.R."/>
            <person name="Lekbua A."/>
            <person name="Mroue N."/>
            <person name="Liston C."/>
            <person name="Stewart E.J."/>
            <person name="Dubin M.J."/>
            <person name="Zengler K."/>
            <person name="Knight R."/>
            <person name="Gilbert J.A."/>
            <person name="Clardy J."/>
            <person name="Lewis K."/>
        </authorList>
    </citation>
    <scope>NUCLEOTIDE SEQUENCE [LARGE SCALE GENOMIC DNA]</scope>
    <source>
        <strain evidence="7 8">KLE1738</strain>
    </source>
</reference>
<dbReference type="InterPro" id="IPR017438">
    <property type="entry name" value="ATP-NAD_kinase_N"/>
</dbReference>
<organism evidence="7 8">
    <name type="scientific">Evtepia gabavorous</name>
    <dbReference type="NCBI Taxonomy" id="2211183"/>
    <lineage>
        <taxon>Bacteria</taxon>
        <taxon>Bacillati</taxon>
        <taxon>Bacillota</taxon>
        <taxon>Clostridia</taxon>
        <taxon>Eubacteriales</taxon>
        <taxon>Evtepia</taxon>
    </lineage>
</organism>
<comment type="similarity">
    <text evidence="6">Belongs to the NAD kinase family.</text>
</comment>
<keyword evidence="6" id="KW-0963">Cytoplasm</keyword>
<feature type="binding site" evidence="6">
    <location>
        <position position="176"/>
    </location>
    <ligand>
        <name>NAD(+)</name>
        <dbReference type="ChEBI" id="CHEBI:57540"/>
    </ligand>
</feature>
<evidence type="ECO:0000256" key="1">
    <source>
        <dbReference type="ARBA" id="ARBA00022679"/>
    </source>
</evidence>
<dbReference type="GO" id="GO:0003951">
    <property type="term" value="F:NAD+ kinase activity"/>
    <property type="evidence" value="ECO:0007669"/>
    <property type="project" value="UniProtKB-UniRule"/>
</dbReference>
<evidence type="ECO:0000256" key="5">
    <source>
        <dbReference type="ARBA" id="ARBA00047925"/>
    </source>
</evidence>
<dbReference type="GO" id="GO:0019674">
    <property type="term" value="P:NAD+ metabolic process"/>
    <property type="evidence" value="ECO:0007669"/>
    <property type="project" value="InterPro"/>
</dbReference>
<comment type="function">
    <text evidence="6">Involved in the regulation of the intracellular balance of NAD and NADP, and is a key enzyme in the biosynthesis of NADP. Catalyzes specifically the phosphorylation on 2'-hydroxyl of the adenosine moiety of NAD to yield NADP.</text>
</comment>
<evidence type="ECO:0000256" key="3">
    <source>
        <dbReference type="ARBA" id="ARBA00022857"/>
    </source>
</evidence>
<dbReference type="GO" id="GO:0005737">
    <property type="term" value="C:cytoplasm"/>
    <property type="evidence" value="ECO:0007669"/>
    <property type="project" value="UniProtKB-SubCell"/>
</dbReference>
<accession>A0A3E2B6Z8</accession>
<dbReference type="PANTHER" id="PTHR20275">
    <property type="entry name" value="NAD KINASE"/>
    <property type="match status" value="1"/>
</dbReference>
<gene>
    <name evidence="6" type="primary">nadK</name>
    <name evidence="7" type="ORF">DV520_01475</name>
</gene>
<protein>
    <recommendedName>
        <fullName evidence="6">NAD kinase</fullName>
        <ecNumber evidence="6">2.7.1.23</ecNumber>
    </recommendedName>
    <alternativeName>
        <fullName evidence="6">ATP-dependent NAD kinase</fullName>
    </alternativeName>
</protein>
<dbReference type="GO" id="GO:0051287">
    <property type="term" value="F:NAD binding"/>
    <property type="evidence" value="ECO:0007669"/>
    <property type="project" value="UniProtKB-ARBA"/>
</dbReference>
<comment type="caution">
    <text evidence="7">The sequence shown here is derived from an EMBL/GenBank/DDBJ whole genome shotgun (WGS) entry which is preliminary data.</text>
</comment>
<evidence type="ECO:0000256" key="6">
    <source>
        <dbReference type="HAMAP-Rule" id="MF_00361"/>
    </source>
</evidence>
<dbReference type="EMBL" id="QQRQ01000001">
    <property type="protein sequence ID" value="RFT07823.1"/>
    <property type="molecule type" value="Genomic_DNA"/>
</dbReference>
<dbReference type="InterPro" id="IPR017437">
    <property type="entry name" value="ATP-NAD_kinase_PpnK-typ_C"/>
</dbReference>
<dbReference type="Proteomes" id="UP000260649">
    <property type="component" value="Unassembled WGS sequence"/>
</dbReference>
<dbReference type="OrthoDB" id="9774737at2"/>
<dbReference type="GeneID" id="97994405"/>
<evidence type="ECO:0000313" key="7">
    <source>
        <dbReference type="EMBL" id="RFT07823.1"/>
    </source>
</evidence>
<dbReference type="EC" id="2.7.1.23" evidence="6"/>
<proteinExistence type="inferred from homology"/>